<organism evidence="1 2">
    <name type="scientific">Athelia psychrophila</name>
    <dbReference type="NCBI Taxonomy" id="1759441"/>
    <lineage>
        <taxon>Eukaryota</taxon>
        <taxon>Fungi</taxon>
        <taxon>Dikarya</taxon>
        <taxon>Basidiomycota</taxon>
        <taxon>Agaricomycotina</taxon>
        <taxon>Agaricomycetes</taxon>
        <taxon>Agaricomycetidae</taxon>
        <taxon>Atheliales</taxon>
        <taxon>Atheliaceae</taxon>
        <taxon>Athelia</taxon>
    </lineage>
</organism>
<accession>A0A165Z967</accession>
<name>A0A165Z967_9AGAM</name>
<proteinExistence type="predicted"/>
<reference evidence="1 2" key="1">
    <citation type="journal article" date="2016" name="Mol. Biol. Evol.">
        <title>Comparative Genomics of Early-Diverging Mushroom-Forming Fungi Provides Insights into the Origins of Lignocellulose Decay Capabilities.</title>
        <authorList>
            <person name="Nagy L.G."/>
            <person name="Riley R."/>
            <person name="Tritt A."/>
            <person name="Adam C."/>
            <person name="Daum C."/>
            <person name="Floudas D."/>
            <person name="Sun H."/>
            <person name="Yadav J.S."/>
            <person name="Pangilinan J."/>
            <person name="Larsson K.H."/>
            <person name="Matsuura K."/>
            <person name="Barry K."/>
            <person name="Labutti K."/>
            <person name="Kuo R."/>
            <person name="Ohm R.A."/>
            <person name="Bhattacharya S.S."/>
            <person name="Shirouzu T."/>
            <person name="Yoshinaga Y."/>
            <person name="Martin F.M."/>
            <person name="Grigoriev I.V."/>
            <person name="Hibbett D.S."/>
        </authorList>
    </citation>
    <scope>NUCLEOTIDE SEQUENCE [LARGE SCALE GENOMIC DNA]</scope>
    <source>
        <strain evidence="1 2">CBS 109695</strain>
    </source>
</reference>
<sequence>MPSDNRAGTSSQLRHRSSSLRIPILCQFPRFTCGVLRFSRRGCSSAQPPSSTQCHPLELCERKCRCQVSTLRRIGSRCSEDKVPLDHVVPAMDAEG</sequence>
<protein>
    <submittedName>
        <fullName evidence="1">Uncharacterized protein</fullName>
    </submittedName>
</protein>
<feature type="non-terminal residue" evidence="1">
    <location>
        <position position="96"/>
    </location>
</feature>
<keyword evidence="2" id="KW-1185">Reference proteome</keyword>
<dbReference type="AlphaFoldDB" id="A0A165Z967"/>
<evidence type="ECO:0000313" key="2">
    <source>
        <dbReference type="Proteomes" id="UP000076532"/>
    </source>
</evidence>
<dbReference type="EMBL" id="KV417681">
    <property type="protein sequence ID" value="KZP10346.1"/>
    <property type="molecule type" value="Genomic_DNA"/>
</dbReference>
<gene>
    <name evidence="1" type="ORF">FIBSPDRAFT_872682</name>
</gene>
<evidence type="ECO:0000313" key="1">
    <source>
        <dbReference type="EMBL" id="KZP10346.1"/>
    </source>
</evidence>
<dbReference type="Proteomes" id="UP000076532">
    <property type="component" value="Unassembled WGS sequence"/>
</dbReference>